<dbReference type="Pfam" id="PF07727">
    <property type="entry name" value="RVT_2"/>
    <property type="match status" value="1"/>
</dbReference>
<dbReference type="EMBL" id="QJKJ01002986">
    <property type="protein sequence ID" value="RDY00467.1"/>
    <property type="molecule type" value="Genomic_DNA"/>
</dbReference>
<evidence type="ECO:0000313" key="2">
    <source>
        <dbReference type="EMBL" id="RDY00467.1"/>
    </source>
</evidence>
<sequence length="154" mass="18218">MKTYHPEQQILRDVQDRVRTRSTFKNHAQVALLSKIEPKSIDDTFWDEGWNKAISLPEDKFITSTMWVFINKLDKNGYPQQEEIYFIETFSPIARLEFIRILLSFATHKHMRLCQMDVRCAFLNGIINEEVYVKQPLESPLWNKANTSCFGMKK</sequence>
<dbReference type="Proteomes" id="UP000257109">
    <property type="component" value="Unassembled WGS sequence"/>
</dbReference>
<keyword evidence="3" id="KW-1185">Reference proteome</keyword>
<feature type="non-terminal residue" evidence="2">
    <location>
        <position position="1"/>
    </location>
</feature>
<proteinExistence type="predicted"/>
<accession>A0A371HCK0</accession>
<gene>
    <name evidence="2" type="primary">GIP</name>
    <name evidence="2" type="ORF">CR513_16348</name>
</gene>
<comment type="caution">
    <text evidence="2">The sequence shown here is derived from an EMBL/GenBank/DDBJ whole genome shotgun (WGS) entry which is preliminary data.</text>
</comment>
<organism evidence="2 3">
    <name type="scientific">Mucuna pruriens</name>
    <name type="common">Velvet bean</name>
    <name type="synonym">Dolichos pruriens</name>
    <dbReference type="NCBI Taxonomy" id="157652"/>
    <lineage>
        <taxon>Eukaryota</taxon>
        <taxon>Viridiplantae</taxon>
        <taxon>Streptophyta</taxon>
        <taxon>Embryophyta</taxon>
        <taxon>Tracheophyta</taxon>
        <taxon>Spermatophyta</taxon>
        <taxon>Magnoliopsida</taxon>
        <taxon>eudicotyledons</taxon>
        <taxon>Gunneridae</taxon>
        <taxon>Pentapetalae</taxon>
        <taxon>rosids</taxon>
        <taxon>fabids</taxon>
        <taxon>Fabales</taxon>
        <taxon>Fabaceae</taxon>
        <taxon>Papilionoideae</taxon>
        <taxon>50 kb inversion clade</taxon>
        <taxon>NPAAA clade</taxon>
        <taxon>indigoferoid/millettioid clade</taxon>
        <taxon>Phaseoleae</taxon>
        <taxon>Mucuna</taxon>
    </lineage>
</organism>
<dbReference type="InterPro" id="IPR013103">
    <property type="entry name" value="RVT_2"/>
</dbReference>
<dbReference type="STRING" id="157652.A0A371HCK0"/>
<dbReference type="OrthoDB" id="119018at2759"/>
<name>A0A371HCK0_MUCPR</name>
<evidence type="ECO:0000313" key="3">
    <source>
        <dbReference type="Proteomes" id="UP000257109"/>
    </source>
</evidence>
<dbReference type="AlphaFoldDB" id="A0A371HCK0"/>
<evidence type="ECO:0000259" key="1">
    <source>
        <dbReference type="Pfam" id="PF07727"/>
    </source>
</evidence>
<reference evidence="2" key="1">
    <citation type="submission" date="2018-05" db="EMBL/GenBank/DDBJ databases">
        <title>Draft genome of Mucuna pruriens seed.</title>
        <authorList>
            <person name="Nnadi N.E."/>
            <person name="Vos R."/>
            <person name="Hasami M.H."/>
            <person name="Devisetty U.K."/>
            <person name="Aguiy J.C."/>
        </authorList>
    </citation>
    <scope>NUCLEOTIDE SEQUENCE [LARGE SCALE GENOMIC DNA]</scope>
    <source>
        <strain evidence="2">JCA_2017</strain>
    </source>
</reference>
<protein>
    <submittedName>
        <fullName evidence="2">Copia protein</fullName>
    </submittedName>
</protein>
<feature type="domain" description="Reverse transcriptase Ty1/copia-type" evidence="1">
    <location>
        <begin position="72"/>
        <end position="145"/>
    </location>
</feature>